<reference evidence="1 2" key="1">
    <citation type="submission" date="2012-02" db="EMBL/GenBank/DDBJ databases">
        <authorList>
            <person name="Harkins D.M."/>
            <person name="Madupu R."/>
            <person name="Durkin A.S."/>
            <person name="Torralba M."/>
            <person name="Methe B."/>
            <person name="Sutton G.G."/>
            <person name="Nelson K.E."/>
        </authorList>
    </citation>
    <scope>NUCLEOTIDE SEQUENCE [LARGE SCALE GENOMIC DNA]</scope>
    <source>
        <strain evidence="1 2">HK385</strain>
    </source>
</reference>
<proteinExistence type="predicted"/>
<dbReference type="Proteomes" id="UP000003016">
    <property type="component" value="Unassembled WGS sequence"/>
</dbReference>
<protein>
    <recommendedName>
        <fullName evidence="3">Lipoprotein</fullName>
    </recommendedName>
</protein>
<organism evidence="1 2">
    <name type="scientific">Haemophilus parahaemolyticus HK385</name>
    <dbReference type="NCBI Taxonomy" id="1095744"/>
    <lineage>
        <taxon>Bacteria</taxon>
        <taxon>Pseudomonadati</taxon>
        <taxon>Pseudomonadota</taxon>
        <taxon>Gammaproteobacteria</taxon>
        <taxon>Pasteurellales</taxon>
        <taxon>Pasteurellaceae</taxon>
        <taxon>Haemophilus</taxon>
    </lineage>
</organism>
<gene>
    <name evidence="1" type="ORF">HMPREF1050_1754</name>
</gene>
<evidence type="ECO:0008006" key="3">
    <source>
        <dbReference type="Google" id="ProtNLM"/>
    </source>
</evidence>
<evidence type="ECO:0000313" key="2">
    <source>
        <dbReference type="Proteomes" id="UP000003016"/>
    </source>
</evidence>
<keyword evidence="2" id="KW-1185">Reference proteome</keyword>
<evidence type="ECO:0000313" key="1">
    <source>
        <dbReference type="EMBL" id="EIJ70233.1"/>
    </source>
</evidence>
<sequence length="43" mass="4906">MQNQTACGLFFIKPLSFFYGSRYANSSLFAANLTLKYSKLCLF</sequence>
<name>A0ABP2P2T4_HAEPH</name>
<dbReference type="EMBL" id="AJSW01000035">
    <property type="protein sequence ID" value="EIJ70233.1"/>
    <property type="molecule type" value="Genomic_DNA"/>
</dbReference>
<comment type="caution">
    <text evidence="1">The sequence shown here is derived from an EMBL/GenBank/DDBJ whole genome shotgun (WGS) entry which is preliminary data.</text>
</comment>
<accession>A0ABP2P2T4</accession>